<dbReference type="Proteomes" id="UP000276133">
    <property type="component" value="Unassembled WGS sequence"/>
</dbReference>
<evidence type="ECO:0000313" key="1">
    <source>
        <dbReference type="EMBL" id="RNA22187.1"/>
    </source>
</evidence>
<proteinExistence type="predicted"/>
<protein>
    <submittedName>
        <fullName evidence="1">Uncharacterized protein</fullName>
    </submittedName>
</protein>
<comment type="caution">
    <text evidence="1">The sequence shown here is derived from an EMBL/GenBank/DDBJ whole genome shotgun (WGS) entry which is preliminary data.</text>
</comment>
<evidence type="ECO:0000313" key="2">
    <source>
        <dbReference type="Proteomes" id="UP000276133"/>
    </source>
</evidence>
<organism evidence="1 2">
    <name type="scientific">Brachionus plicatilis</name>
    <name type="common">Marine rotifer</name>
    <name type="synonym">Brachionus muelleri</name>
    <dbReference type="NCBI Taxonomy" id="10195"/>
    <lineage>
        <taxon>Eukaryota</taxon>
        <taxon>Metazoa</taxon>
        <taxon>Spiralia</taxon>
        <taxon>Gnathifera</taxon>
        <taxon>Rotifera</taxon>
        <taxon>Eurotatoria</taxon>
        <taxon>Monogononta</taxon>
        <taxon>Pseudotrocha</taxon>
        <taxon>Ploima</taxon>
        <taxon>Brachionidae</taxon>
        <taxon>Brachionus</taxon>
    </lineage>
</organism>
<keyword evidence="2" id="KW-1185">Reference proteome</keyword>
<gene>
    <name evidence="1" type="ORF">BpHYR1_043065</name>
</gene>
<name>A0A3M7RF96_BRAPC</name>
<dbReference type="EMBL" id="REGN01003520">
    <property type="protein sequence ID" value="RNA22187.1"/>
    <property type="molecule type" value="Genomic_DNA"/>
</dbReference>
<sequence>MTIGKHGFLIASNEALTFSFNVIFEKEKNNILLTLYVKNFFKHSPCKSVFHDMGTRLLLIDDD</sequence>
<dbReference type="AlphaFoldDB" id="A0A3M7RF96"/>
<reference evidence="1 2" key="1">
    <citation type="journal article" date="2018" name="Sci. Rep.">
        <title>Genomic signatures of local adaptation to the degree of environmental predictability in rotifers.</title>
        <authorList>
            <person name="Franch-Gras L."/>
            <person name="Hahn C."/>
            <person name="Garcia-Roger E.M."/>
            <person name="Carmona M.J."/>
            <person name="Serra M."/>
            <person name="Gomez A."/>
        </authorList>
    </citation>
    <scope>NUCLEOTIDE SEQUENCE [LARGE SCALE GENOMIC DNA]</scope>
    <source>
        <strain evidence="1">HYR1</strain>
    </source>
</reference>
<accession>A0A3M7RF96</accession>